<dbReference type="PANTHER" id="PTHR30185">
    <property type="entry name" value="CRYPTIC BETA-GLUCOSIDE BGL OPERON ANTITERMINATOR"/>
    <property type="match status" value="1"/>
</dbReference>
<dbReference type="GO" id="GO:0003723">
    <property type="term" value="F:RNA binding"/>
    <property type="evidence" value="ECO:0007669"/>
    <property type="project" value="UniProtKB-KW"/>
</dbReference>
<comment type="similarity">
    <text evidence="6">Belongs to the transcriptional antiterminator BglG family.</text>
</comment>
<feature type="domain" description="PRD" evidence="7">
    <location>
        <begin position="65"/>
        <end position="170"/>
    </location>
</feature>
<dbReference type="Pfam" id="PF03123">
    <property type="entry name" value="CAT_RBD"/>
    <property type="match status" value="1"/>
</dbReference>
<dbReference type="EMBL" id="MIEK01000052">
    <property type="protein sequence ID" value="OEH81326.1"/>
    <property type="molecule type" value="Genomic_DNA"/>
</dbReference>
<dbReference type="SUPFAM" id="SSF63520">
    <property type="entry name" value="PTS-regulatory domain, PRD"/>
    <property type="match status" value="2"/>
</dbReference>
<dbReference type="InterPro" id="IPR036650">
    <property type="entry name" value="CAT_RNA-bd_dom_sf"/>
</dbReference>
<keyword evidence="4" id="KW-0010">Activator</keyword>
<accession>A0A1E5KTZ2</accession>
<dbReference type="Proteomes" id="UP000095256">
    <property type="component" value="Unassembled WGS sequence"/>
</dbReference>
<sequence>MLIEKVLNNNVIIAKDEKDRELIVMGKGLAFKKKSGDHVSKSKIDKIYQLTNQDTSLQFQELLADLPIEYLEISDGIIDYAKEKTGRKLNDRIYISLTDHIHTAIERVKNGVVIKNVLLWDIKRFFSDEFEIGLRAIERVKNKYGVELSEDEAGFIALHIVNAQRDTEDPGNMYEMTRVMQEITNIVKYYFKIAFDENSVYFYRFTTHLKFFSYRLIAKKQYIDETDEDLLEMIKMKYKNAYSCVNRIEQFLYENYDYMISNDEKLYLTIHIARLVAKNS</sequence>
<dbReference type="SUPFAM" id="SSF50151">
    <property type="entry name" value="SacY-like RNA-binding domain"/>
    <property type="match status" value="1"/>
</dbReference>
<dbReference type="STRING" id="762845.BCR26_17050"/>
<dbReference type="RefSeq" id="WP_069699713.1">
    <property type="nucleotide sequence ID" value="NZ_JAGGMA010000055.1"/>
</dbReference>
<comment type="caution">
    <text evidence="8">The sequence shown here is derived from an EMBL/GenBank/DDBJ whole genome shotgun (WGS) entry which is preliminary data.</text>
</comment>
<keyword evidence="9" id="KW-1185">Reference proteome</keyword>
<dbReference type="AlphaFoldDB" id="A0A1E5KTZ2"/>
<dbReference type="PANTHER" id="PTHR30185:SF15">
    <property type="entry name" value="CRYPTIC BETA-GLUCOSIDE BGL OPERON ANTITERMINATOR"/>
    <property type="match status" value="1"/>
</dbReference>
<organism evidence="8 9">
    <name type="scientific">Enterococcus rivorum</name>
    <dbReference type="NCBI Taxonomy" id="762845"/>
    <lineage>
        <taxon>Bacteria</taxon>
        <taxon>Bacillati</taxon>
        <taxon>Bacillota</taxon>
        <taxon>Bacilli</taxon>
        <taxon>Lactobacillales</taxon>
        <taxon>Enterococcaceae</taxon>
        <taxon>Enterococcus</taxon>
    </lineage>
</organism>
<evidence type="ECO:0000256" key="4">
    <source>
        <dbReference type="ARBA" id="ARBA00023159"/>
    </source>
</evidence>
<dbReference type="PROSITE" id="PS00654">
    <property type="entry name" value="PRD_1"/>
    <property type="match status" value="1"/>
</dbReference>
<evidence type="ECO:0000256" key="6">
    <source>
        <dbReference type="ARBA" id="ARBA00038510"/>
    </source>
</evidence>
<evidence type="ECO:0000256" key="5">
    <source>
        <dbReference type="ARBA" id="ARBA00023163"/>
    </source>
</evidence>
<reference evidence="8 9" key="1">
    <citation type="submission" date="2016-09" db="EMBL/GenBank/DDBJ databases">
        <authorList>
            <person name="Capua I."/>
            <person name="De Benedictis P."/>
            <person name="Joannis T."/>
            <person name="Lombin L.H."/>
            <person name="Cattoli G."/>
        </authorList>
    </citation>
    <scope>NUCLEOTIDE SEQUENCE [LARGE SCALE GENOMIC DNA]</scope>
    <source>
        <strain evidence="8 9">LMG 25899</strain>
    </source>
</reference>
<dbReference type="InterPro" id="IPR001550">
    <property type="entry name" value="Transcrpt_antitermin_CS"/>
</dbReference>
<feature type="domain" description="PRD" evidence="7">
    <location>
        <begin position="171"/>
        <end position="280"/>
    </location>
</feature>
<keyword evidence="3" id="KW-0805">Transcription regulation</keyword>
<evidence type="ECO:0000259" key="7">
    <source>
        <dbReference type="PROSITE" id="PS51372"/>
    </source>
</evidence>
<evidence type="ECO:0000256" key="3">
    <source>
        <dbReference type="ARBA" id="ARBA00023015"/>
    </source>
</evidence>
<dbReference type="Gene3D" id="1.10.1790.10">
    <property type="entry name" value="PRD domain"/>
    <property type="match status" value="2"/>
</dbReference>
<name>A0A1E5KTZ2_9ENTE</name>
<dbReference type="Gene3D" id="2.30.24.10">
    <property type="entry name" value="CAT RNA-binding domain"/>
    <property type="match status" value="1"/>
</dbReference>
<keyword evidence="2" id="KW-0694">RNA-binding</keyword>
<dbReference type="InterPro" id="IPR004341">
    <property type="entry name" value="CAT_RNA-bd_dom"/>
</dbReference>
<dbReference type="InterPro" id="IPR036634">
    <property type="entry name" value="PRD_sf"/>
</dbReference>
<dbReference type="GO" id="GO:0045893">
    <property type="term" value="P:positive regulation of DNA-templated transcription"/>
    <property type="evidence" value="ECO:0007669"/>
    <property type="project" value="InterPro"/>
</dbReference>
<evidence type="ECO:0000313" key="8">
    <source>
        <dbReference type="EMBL" id="OEH81326.1"/>
    </source>
</evidence>
<evidence type="ECO:0000256" key="1">
    <source>
        <dbReference type="ARBA" id="ARBA00022737"/>
    </source>
</evidence>
<dbReference type="InterPro" id="IPR011608">
    <property type="entry name" value="PRD"/>
</dbReference>
<dbReference type="SMART" id="SM01061">
    <property type="entry name" value="CAT_RBD"/>
    <property type="match status" value="1"/>
</dbReference>
<gene>
    <name evidence="8" type="ORF">BCR26_17050</name>
</gene>
<evidence type="ECO:0000313" key="9">
    <source>
        <dbReference type="Proteomes" id="UP000095256"/>
    </source>
</evidence>
<evidence type="ECO:0000256" key="2">
    <source>
        <dbReference type="ARBA" id="ARBA00022884"/>
    </source>
</evidence>
<keyword evidence="5" id="KW-0804">Transcription</keyword>
<dbReference type="PROSITE" id="PS51372">
    <property type="entry name" value="PRD_2"/>
    <property type="match status" value="2"/>
</dbReference>
<proteinExistence type="inferred from homology"/>
<dbReference type="InterPro" id="IPR050661">
    <property type="entry name" value="BglG_antiterminators"/>
</dbReference>
<protein>
    <submittedName>
        <fullName evidence="8">Transcription antiterminator LicT</fullName>
    </submittedName>
</protein>
<dbReference type="Pfam" id="PF00874">
    <property type="entry name" value="PRD"/>
    <property type="match status" value="2"/>
</dbReference>
<dbReference type="NCBIfam" id="NF046042">
    <property type="entry name" value="LicT"/>
    <property type="match status" value="1"/>
</dbReference>
<keyword evidence="1" id="KW-0677">Repeat</keyword>